<dbReference type="InterPro" id="IPR002161">
    <property type="entry name" value="PdxT/SNO"/>
</dbReference>
<dbReference type="EC" id="4.3.3.6" evidence="10"/>
<keyword evidence="2 10" id="KW-0378">Hydrolase</keyword>
<feature type="binding site" evidence="10 12">
    <location>
        <begin position="134"/>
        <end position="135"/>
    </location>
    <ligand>
        <name>L-glutamine</name>
        <dbReference type="ChEBI" id="CHEBI:58359"/>
    </ligand>
</feature>
<keyword evidence="4 10" id="KW-0315">Glutamine amidotransferase</keyword>
<evidence type="ECO:0000256" key="4">
    <source>
        <dbReference type="ARBA" id="ARBA00022962"/>
    </source>
</evidence>
<gene>
    <name evidence="10" type="primary">pdxT</name>
    <name evidence="13" type="ORF">SAMN00808754_0008</name>
</gene>
<dbReference type="GO" id="GO:0006543">
    <property type="term" value="P:L-glutamine catabolic process"/>
    <property type="evidence" value="ECO:0007669"/>
    <property type="project" value="UniProtKB-UniRule"/>
</dbReference>
<dbReference type="STRING" id="698762.SAMN00808754_0008"/>
<dbReference type="PROSITE" id="PS51130">
    <property type="entry name" value="PDXT_SNO_2"/>
    <property type="match status" value="1"/>
</dbReference>
<evidence type="ECO:0000256" key="7">
    <source>
        <dbReference type="ARBA" id="ARBA00049534"/>
    </source>
</evidence>
<comment type="catalytic activity">
    <reaction evidence="6 10">
        <text>aldehydo-D-ribose 5-phosphate + D-glyceraldehyde 3-phosphate + L-glutamine = pyridoxal 5'-phosphate + L-glutamate + phosphate + 3 H2O + H(+)</text>
        <dbReference type="Rhea" id="RHEA:31507"/>
        <dbReference type="ChEBI" id="CHEBI:15377"/>
        <dbReference type="ChEBI" id="CHEBI:15378"/>
        <dbReference type="ChEBI" id="CHEBI:29985"/>
        <dbReference type="ChEBI" id="CHEBI:43474"/>
        <dbReference type="ChEBI" id="CHEBI:58273"/>
        <dbReference type="ChEBI" id="CHEBI:58359"/>
        <dbReference type="ChEBI" id="CHEBI:59776"/>
        <dbReference type="ChEBI" id="CHEBI:597326"/>
        <dbReference type="EC" id="4.3.3.6"/>
    </reaction>
</comment>
<evidence type="ECO:0000256" key="6">
    <source>
        <dbReference type="ARBA" id="ARBA00047992"/>
    </source>
</evidence>
<dbReference type="PANTHER" id="PTHR31559">
    <property type="entry name" value="PYRIDOXAL 5'-PHOSPHATE SYNTHASE SUBUNIT SNO"/>
    <property type="match status" value="1"/>
</dbReference>
<feature type="active site" description="Charge relay system" evidence="10 11">
    <location>
        <position position="172"/>
    </location>
</feature>
<evidence type="ECO:0000313" key="13">
    <source>
        <dbReference type="EMBL" id="SMB88451.1"/>
    </source>
</evidence>
<name>A0A1W1V5X1_9FIRM</name>
<dbReference type="HAMAP" id="MF_01615">
    <property type="entry name" value="PdxT"/>
    <property type="match status" value="1"/>
</dbReference>
<dbReference type="InterPro" id="IPR021196">
    <property type="entry name" value="PdxT/SNO_CS"/>
</dbReference>
<evidence type="ECO:0000256" key="12">
    <source>
        <dbReference type="PIRSR" id="PIRSR005639-2"/>
    </source>
</evidence>
<feature type="binding site" evidence="10 12">
    <location>
        <begin position="46"/>
        <end position="48"/>
    </location>
    <ligand>
        <name>L-glutamine</name>
        <dbReference type="ChEBI" id="CHEBI:58359"/>
    </ligand>
</feature>
<dbReference type="GO" id="GO:0036381">
    <property type="term" value="F:pyridoxal 5'-phosphate synthase (glutamine hydrolysing) activity"/>
    <property type="evidence" value="ECO:0007669"/>
    <property type="project" value="UniProtKB-UniRule"/>
</dbReference>
<comment type="function">
    <text evidence="8 10">Catalyzes the hydrolysis of glutamine to glutamate and ammonia as part of the biosynthesis of pyridoxal 5'-phosphate. The resulting ammonia molecule is channeled to the active site of PdxS.</text>
</comment>
<dbReference type="CDD" id="cd01749">
    <property type="entry name" value="GATase1_PB"/>
    <property type="match status" value="1"/>
</dbReference>
<evidence type="ECO:0000256" key="11">
    <source>
        <dbReference type="PIRSR" id="PIRSR005639-1"/>
    </source>
</evidence>
<comment type="pathway">
    <text evidence="10">Cofactor biosynthesis; pyridoxal 5'-phosphate biosynthesis.</text>
</comment>
<dbReference type="PROSITE" id="PS01236">
    <property type="entry name" value="PDXT_SNO_1"/>
    <property type="match status" value="1"/>
</dbReference>
<dbReference type="PIRSF" id="PIRSF005639">
    <property type="entry name" value="Glut_amidoT_SNO"/>
    <property type="match status" value="1"/>
</dbReference>
<dbReference type="Gene3D" id="3.40.50.880">
    <property type="match status" value="1"/>
</dbReference>
<dbReference type="PROSITE" id="PS51273">
    <property type="entry name" value="GATASE_TYPE_1"/>
    <property type="match status" value="1"/>
</dbReference>
<dbReference type="UniPathway" id="UPA00245"/>
<dbReference type="SUPFAM" id="SSF52317">
    <property type="entry name" value="Class I glutamine amidotransferase-like"/>
    <property type="match status" value="1"/>
</dbReference>
<dbReference type="NCBIfam" id="TIGR03800">
    <property type="entry name" value="PLP_synth_Pdx2"/>
    <property type="match status" value="1"/>
</dbReference>
<accession>A0A1W1V5X1</accession>
<reference evidence="13 14" key="1">
    <citation type="submission" date="2017-04" db="EMBL/GenBank/DDBJ databases">
        <authorList>
            <person name="Afonso C.L."/>
            <person name="Miller P.J."/>
            <person name="Scott M.A."/>
            <person name="Spackman E."/>
            <person name="Goraichik I."/>
            <person name="Dimitrov K.M."/>
            <person name="Suarez D.L."/>
            <person name="Swayne D.E."/>
        </authorList>
    </citation>
    <scope>NUCLEOTIDE SEQUENCE [LARGE SCALE GENOMIC DNA]</scope>
    <source>
        <strain evidence="13 14">ToBE</strain>
    </source>
</reference>
<sequence>MLIGVLALQGAFREHIVALERCGVKGKEIRKKEQLNGLDGLIIPGGESTTIGRLMVDFELLNPIRYLMEEGLPVFGTCAGLVVLCKEIVGSQQPRLGLLNARVRRNAFGRQVDSFEAYLDVPLLGPPPFRGVFIRAPYLEEIWPPAEALATFEGKIVAARQDKILATAFHPELTADDRFHRYFISTVAG</sequence>
<evidence type="ECO:0000256" key="9">
    <source>
        <dbReference type="ARBA" id="ARBA00064749"/>
    </source>
</evidence>
<dbReference type="FunFam" id="3.40.50.880:FF:000010">
    <property type="entry name" value="uncharacterized protein LOC100176842 isoform X2"/>
    <property type="match status" value="1"/>
</dbReference>
<dbReference type="Pfam" id="PF01174">
    <property type="entry name" value="SNO"/>
    <property type="match status" value="1"/>
</dbReference>
<dbReference type="RefSeq" id="WP_084662931.1">
    <property type="nucleotide sequence ID" value="NZ_LT838272.1"/>
</dbReference>
<keyword evidence="14" id="KW-1185">Reference proteome</keyword>
<comment type="similarity">
    <text evidence="1 10">Belongs to the glutaminase PdxT/SNO family.</text>
</comment>
<feature type="active site" description="Nucleophile" evidence="10 11">
    <location>
        <position position="78"/>
    </location>
</feature>
<dbReference type="GO" id="GO:0042823">
    <property type="term" value="P:pyridoxal phosphate biosynthetic process"/>
    <property type="evidence" value="ECO:0007669"/>
    <property type="project" value="UniProtKB-UniRule"/>
</dbReference>
<dbReference type="Proteomes" id="UP000192569">
    <property type="component" value="Chromosome I"/>
</dbReference>
<dbReference type="OrthoDB" id="9810320at2"/>
<evidence type="ECO:0000256" key="5">
    <source>
        <dbReference type="ARBA" id="ARBA00023239"/>
    </source>
</evidence>
<dbReference type="InterPro" id="IPR029062">
    <property type="entry name" value="Class_I_gatase-like"/>
</dbReference>
<comment type="subunit">
    <text evidence="9 10">In the presence of PdxS, forms a dodecamer of heterodimers. Only shows activity in the heterodimer.</text>
</comment>
<evidence type="ECO:0000256" key="1">
    <source>
        <dbReference type="ARBA" id="ARBA00008345"/>
    </source>
</evidence>
<comment type="catalytic activity">
    <reaction evidence="7 10">
        <text>L-glutamine + H2O = L-glutamate + NH4(+)</text>
        <dbReference type="Rhea" id="RHEA:15889"/>
        <dbReference type="ChEBI" id="CHEBI:15377"/>
        <dbReference type="ChEBI" id="CHEBI:28938"/>
        <dbReference type="ChEBI" id="CHEBI:29985"/>
        <dbReference type="ChEBI" id="CHEBI:58359"/>
        <dbReference type="EC" id="3.5.1.2"/>
    </reaction>
</comment>
<dbReference type="PROSITE" id="PS51274">
    <property type="entry name" value="GATASE_COBBQ"/>
    <property type="match status" value="1"/>
</dbReference>
<proteinExistence type="inferred from homology"/>
<dbReference type="GO" id="GO:0005829">
    <property type="term" value="C:cytosol"/>
    <property type="evidence" value="ECO:0007669"/>
    <property type="project" value="TreeGrafter"/>
</dbReference>
<keyword evidence="5 10" id="KW-0456">Lyase</keyword>
<feature type="active site" description="Charge relay system" evidence="10 11">
    <location>
        <position position="170"/>
    </location>
</feature>
<dbReference type="EMBL" id="LT838272">
    <property type="protein sequence ID" value="SMB88451.1"/>
    <property type="molecule type" value="Genomic_DNA"/>
</dbReference>
<evidence type="ECO:0000256" key="2">
    <source>
        <dbReference type="ARBA" id="ARBA00022801"/>
    </source>
</evidence>
<dbReference type="GO" id="GO:0004359">
    <property type="term" value="F:glutaminase activity"/>
    <property type="evidence" value="ECO:0007669"/>
    <property type="project" value="UniProtKB-UniRule"/>
</dbReference>
<organism evidence="13 14">
    <name type="scientific">Thermanaeromonas toyohensis ToBE</name>
    <dbReference type="NCBI Taxonomy" id="698762"/>
    <lineage>
        <taxon>Bacteria</taxon>
        <taxon>Bacillati</taxon>
        <taxon>Bacillota</taxon>
        <taxon>Clostridia</taxon>
        <taxon>Neomoorellales</taxon>
        <taxon>Neomoorellaceae</taxon>
        <taxon>Thermanaeromonas</taxon>
    </lineage>
</organism>
<evidence type="ECO:0000256" key="10">
    <source>
        <dbReference type="HAMAP-Rule" id="MF_01615"/>
    </source>
</evidence>
<evidence type="ECO:0000256" key="8">
    <source>
        <dbReference type="ARBA" id="ARBA00054599"/>
    </source>
</evidence>
<protein>
    <recommendedName>
        <fullName evidence="10">Pyridoxal 5'-phosphate synthase subunit PdxT</fullName>
        <ecNumber evidence="10">4.3.3.6</ecNumber>
    </recommendedName>
    <alternativeName>
        <fullName evidence="10">Pdx2</fullName>
    </alternativeName>
    <alternativeName>
        <fullName evidence="10">Pyridoxal 5'-phosphate synthase glutaminase subunit</fullName>
        <ecNumber evidence="10">3.5.1.2</ecNumber>
    </alternativeName>
</protein>
<dbReference type="EC" id="3.5.1.2" evidence="10"/>
<evidence type="ECO:0000256" key="3">
    <source>
        <dbReference type="ARBA" id="ARBA00022898"/>
    </source>
</evidence>
<dbReference type="AlphaFoldDB" id="A0A1W1V5X1"/>
<dbReference type="GO" id="GO:0008614">
    <property type="term" value="P:pyridoxine metabolic process"/>
    <property type="evidence" value="ECO:0007669"/>
    <property type="project" value="TreeGrafter"/>
</dbReference>
<keyword evidence="3 10" id="KW-0663">Pyridoxal phosphate</keyword>
<evidence type="ECO:0000313" key="14">
    <source>
        <dbReference type="Proteomes" id="UP000192569"/>
    </source>
</evidence>
<feature type="binding site" evidence="10 12">
    <location>
        <position position="105"/>
    </location>
    <ligand>
        <name>L-glutamine</name>
        <dbReference type="ChEBI" id="CHEBI:58359"/>
    </ligand>
</feature>
<dbReference type="GO" id="GO:1903600">
    <property type="term" value="C:glutaminase complex"/>
    <property type="evidence" value="ECO:0007669"/>
    <property type="project" value="TreeGrafter"/>
</dbReference>
<dbReference type="PANTHER" id="PTHR31559:SF0">
    <property type="entry name" value="PYRIDOXAL 5'-PHOSPHATE SYNTHASE SUBUNIT SNO1-RELATED"/>
    <property type="match status" value="1"/>
</dbReference>